<dbReference type="AlphaFoldDB" id="A0A653ACK4"/>
<keyword evidence="1" id="KW-1133">Transmembrane helix</keyword>
<gene>
    <name evidence="2" type="ORF">TRIP_D310197</name>
</gene>
<evidence type="ECO:0000313" key="2">
    <source>
        <dbReference type="EMBL" id="VBB45802.1"/>
    </source>
</evidence>
<keyword evidence="1" id="KW-0472">Membrane</keyword>
<feature type="transmembrane region" description="Helical" evidence="1">
    <location>
        <begin position="12"/>
        <end position="37"/>
    </location>
</feature>
<organism evidence="2">
    <name type="scientific">uncultured Paludibacter sp</name>
    <dbReference type="NCBI Taxonomy" id="497635"/>
    <lineage>
        <taxon>Bacteria</taxon>
        <taxon>Pseudomonadati</taxon>
        <taxon>Bacteroidota</taxon>
        <taxon>Bacteroidia</taxon>
        <taxon>Bacteroidales</taxon>
        <taxon>Paludibacteraceae</taxon>
        <taxon>Paludibacter</taxon>
        <taxon>environmental samples</taxon>
    </lineage>
</organism>
<name>A0A653ACK4_9BACT</name>
<reference evidence="2" key="1">
    <citation type="submission" date="2018-07" db="EMBL/GenBank/DDBJ databases">
        <authorList>
            <consortium name="Genoscope - CEA"/>
            <person name="William W."/>
        </authorList>
    </citation>
    <scope>NUCLEOTIDE SEQUENCE</scope>
    <source>
        <strain evidence="2">IK1</strain>
    </source>
</reference>
<evidence type="ECO:0000256" key="1">
    <source>
        <dbReference type="SAM" id="Phobius"/>
    </source>
</evidence>
<accession>A0A653ACK4</accession>
<proteinExistence type="predicted"/>
<sequence>MTLSHPENGRTLIFTLHTLNFNVSIVILNVSTFTLSFPDMFFNCKK</sequence>
<dbReference type="EMBL" id="UPXZ01000025">
    <property type="protein sequence ID" value="VBB45802.1"/>
    <property type="molecule type" value="Genomic_DNA"/>
</dbReference>
<protein>
    <submittedName>
        <fullName evidence="2">Uncharacterized protein</fullName>
    </submittedName>
</protein>
<keyword evidence="1" id="KW-0812">Transmembrane</keyword>